<dbReference type="Proteomes" id="UP001163321">
    <property type="component" value="Chromosome 2"/>
</dbReference>
<evidence type="ECO:0000313" key="1">
    <source>
        <dbReference type="EMBL" id="KAI9916585.1"/>
    </source>
</evidence>
<accession>A0ACC0WCM4</accession>
<proteinExistence type="predicted"/>
<protein>
    <submittedName>
        <fullName evidence="1">Uncharacterized protein</fullName>
    </submittedName>
</protein>
<organism evidence="1 2">
    <name type="scientific">Peronosclerospora sorghi</name>
    <dbReference type="NCBI Taxonomy" id="230839"/>
    <lineage>
        <taxon>Eukaryota</taxon>
        <taxon>Sar</taxon>
        <taxon>Stramenopiles</taxon>
        <taxon>Oomycota</taxon>
        <taxon>Peronosporomycetes</taxon>
        <taxon>Peronosporales</taxon>
        <taxon>Peronosporaceae</taxon>
        <taxon>Peronosclerospora</taxon>
    </lineage>
</organism>
<reference evidence="1 2" key="1">
    <citation type="journal article" date="2022" name="bioRxiv">
        <title>The genome of the oomycete Peronosclerospora sorghi, a cosmopolitan pathogen of maize and sorghum, is inflated with dispersed pseudogenes.</title>
        <authorList>
            <person name="Fletcher K."/>
            <person name="Martin F."/>
            <person name="Isakeit T."/>
            <person name="Cavanaugh K."/>
            <person name="Magill C."/>
            <person name="Michelmore R."/>
        </authorList>
    </citation>
    <scope>NUCLEOTIDE SEQUENCE [LARGE SCALE GENOMIC DNA]</scope>
    <source>
        <strain evidence="1">P6</strain>
    </source>
</reference>
<evidence type="ECO:0000313" key="2">
    <source>
        <dbReference type="Proteomes" id="UP001163321"/>
    </source>
</evidence>
<gene>
    <name evidence="1" type="ORF">PsorP6_018203</name>
</gene>
<sequence>METALNRFVRIPSDRKLTQTSFCTNDGEHLRFSPFLENSIIRNERREIDPIPWIDDKLISRLQTPSVLAMRRKRFGSDNWGTLTKAAIMSEDRLNGARDFINCKGESTLFFSGKPSMLDFKKAYETVARDIRFSVLEDVVPPGL</sequence>
<name>A0ACC0WCM4_9STRA</name>
<dbReference type="EMBL" id="CM047581">
    <property type="protein sequence ID" value="KAI9916585.1"/>
    <property type="molecule type" value="Genomic_DNA"/>
</dbReference>
<keyword evidence="2" id="KW-1185">Reference proteome</keyword>
<comment type="caution">
    <text evidence="1">The sequence shown here is derived from an EMBL/GenBank/DDBJ whole genome shotgun (WGS) entry which is preliminary data.</text>
</comment>